<keyword evidence="2" id="KW-0067">ATP-binding</keyword>
<evidence type="ECO:0000256" key="2">
    <source>
        <dbReference type="ARBA" id="ARBA00022840"/>
    </source>
</evidence>
<keyword evidence="5" id="KW-1185">Reference proteome</keyword>
<comment type="caution">
    <text evidence="4">The sequence shown here is derived from an EMBL/GenBank/DDBJ whole genome shotgun (WGS) entry which is preliminary data.</text>
</comment>
<accession>A0ABS5HK93</accession>
<dbReference type="EMBL" id="JAGSSW010000012">
    <property type="protein sequence ID" value="MBR8464695.1"/>
    <property type="molecule type" value="Genomic_DNA"/>
</dbReference>
<protein>
    <submittedName>
        <fullName evidence="4">Zeta toxin family protein</fullName>
    </submittedName>
</protein>
<dbReference type="PANTHER" id="PTHR39206">
    <property type="entry name" value="SLL8004 PROTEIN"/>
    <property type="match status" value="1"/>
</dbReference>
<dbReference type="InterPro" id="IPR010488">
    <property type="entry name" value="Zeta_toxin_domain"/>
</dbReference>
<dbReference type="InterPro" id="IPR027417">
    <property type="entry name" value="P-loop_NTPase"/>
</dbReference>
<evidence type="ECO:0000256" key="1">
    <source>
        <dbReference type="ARBA" id="ARBA00022741"/>
    </source>
</evidence>
<name>A0ABS5HK93_9BACT</name>
<evidence type="ECO:0000313" key="4">
    <source>
        <dbReference type="EMBL" id="MBR8464695.1"/>
    </source>
</evidence>
<proteinExistence type="predicted"/>
<reference evidence="4 5" key="1">
    <citation type="submission" date="2021-04" db="EMBL/GenBank/DDBJ databases">
        <title>Molecular and phenotypic characterization and identification of bacterial isolates recovered from the Anatolian ground squirrels (Spermophilus xanthoprymnus) and which have the potential to form a new species in the Campylobacter genus.</title>
        <authorList>
            <person name="Aydin F."/>
            <person name="Abay S."/>
            <person name="Kayman T."/>
            <person name="Karakaya E."/>
            <person name="Mustak H.K."/>
            <person name="Mustak I.B."/>
            <person name="Bilgin N."/>
            <person name="Duzler A."/>
            <person name="Sahin O."/>
            <person name="Guran O."/>
            <person name="Saticioglu I.B."/>
        </authorList>
    </citation>
    <scope>NUCLEOTIDE SEQUENCE [LARGE SCALE GENOMIC DNA]</scope>
    <source>
        <strain evidence="5">faydin-G24</strain>
    </source>
</reference>
<dbReference type="Gene3D" id="3.40.50.300">
    <property type="entry name" value="P-loop containing nucleotide triphosphate hydrolases"/>
    <property type="match status" value="1"/>
</dbReference>
<organism evidence="4 5">
    <name type="scientific">Campylobacter anatolicus</name>
    <dbReference type="NCBI Taxonomy" id="2829105"/>
    <lineage>
        <taxon>Bacteria</taxon>
        <taxon>Pseudomonadati</taxon>
        <taxon>Campylobacterota</taxon>
        <taxon>Epsilonproteobacteria</taxon>
        <taxon>Campylobacterales</taxon>
        <taxon>Campylobacteraceae</taxon>
        <taxon>Campylobacter</taxon>
    </lineage>
</organism>
<sequence>MALKLRKSYLKHRIDFNIETTLSGHSIVKFIQDANKANYNIKLYYVGLDRVELSKQRVAIRASKNGYSINKALII</sequence>
<dbReference type="Proteomes" id="UP000682951">
    <property type="component" value="Unassembled WGS sequence"/>
</dbReference>
<evidence type="ECO:0000259" key="3">
    <source>
        <dbReference type="Pfam" id="PF06414"/>
    </source>
</evidence>
<dbReference type="RefSeq" id="WP_212142490.1">
    <property type="nucleotide sequence ID" value="NZ_JAGSSW010000012.1"/>
</dbReference>
<evidence type="ECO:0000313" key="5">
    <source>
        <dbReference type="Proteomes" id="UP000682951"/>
    </source>
</evidence>
<keyword evidence="1" id="KW-0547">Nucleotide-binding</keyword>
<feature type="domain" description="Zeta toxin" evidence="3">
    <location>
        <begin position="4"/>
        <end position="65"/>
    </location>
</feature>
<dbReference type="PANTHER" id="PTHR39206:SF1">
    <property type="entry name" value="SLL8004 PROTEIN"/>
    <property type="match status" value="1"/>
</dbReference>
<dbReference type="Pfam" id="PF06414">
    <property type="entry name" value="Zeta_toxin"/>
    <property type="match status" value="1"/>
</dbReference>
<gene>
    <name evidence="4" type="ORF">KDD93_08995</name>
</gene>